<dbReference type="Pfam" id="PF14617">
    <property type="entry name" value="CMS1"/>
    <property type="match status" value="1"/>
</dbReference>
<dbReference type="InParanoid" id="A0A1X2HM78"/>
<sequence>MGEKKGQAVSADALEDDFEWDTSLVASDTEEEQAQEQDNSTVKAGEKRPATKTQKNKNKKRKKAIREDPFSHINAIFKESIETQVDYIHDRQRSALKLSTIEQEEQAIPAEQILDNAKFVDEEHMLTSLPNYIKFGLASHKQLSKPPVAKASPIALVLTHAAMRAADLARVLKPLTDKSKVAKLFAKHFKMEEQIEFLERTPVHVGVGTPNRILALIEQGHLKLDKLELVVVDTERNAKRFDIFSNDAVRIDFYNLLRTHILPGMREKKTRLGLF</sequence>
<feature type="compositionally biased region" description="Basic residues" evidence="1">
    <location>
        <begin position="54"/>
        <end position="64"/>
    </location>
</feature>
<dbReference type="OMA" id="DHFAQKA"/>
<dbReference type="Proteomes" id="UP000242180">
    <property type="component" value="Unassembled WGS sequence"/>
</dbReference>
<evidence type="ECO:0000313" key="3">
    <source>
        <dbReference type="Proteomes" id="UP000242180"/>
    </source>
</evidence>
<protein>
    <submittedName>
        <fullName evidence="2">U3-containing 90S pre-ribosomal complex subunit-domain containing protein</fullName>
    </submittedName>
</protein>
<proteinExistence type="predicted"/>
<dbReference type="OrthoDB" id="1929311at2759"/>
<feature type="region of interest" description="Disordered" evidence="1">
    <location>
        <begin position="1"/>
        <end position="65"/>
    </location>
</feature>
<dbReference type="STRING" id="13706.A0A1X2HM78"/>
<dbReference type="SUPFAM" id="SSF52540">
    <property type="entry name" value="P-loop containing nucleoside triphosphate hydrolases"/>
    <property type="match status" value="1"/>
</dbReference>
<accession>A0A1X2HM78</accession>
<dbReference type="PANTHER" id="PTHR24030">
    <property type="entry name" value="PROTEIN CMSS1"/>
    <property type="match status" value="1"/>
</dbReference>
<dbReference type="FunCoup" id="A0A1X2HM78">
    <property type="interactions" value="112"/>
</dbReference>
<dbReference type="GO" id="GO:0005634">
    <property type="term" value="C:nucleus"/>
    <property type="evidence" value="ECO:0007669"/>
    <property type="project" value="TreeGrafter"/>
</dbReference>
<dbReference type="EMBL" id="MCGN01000002">
    <property type="protein sequence ID" value="ORZ00494.1"/>
    <property type="molecule type" value="Genomic_DNA"/>
</dbReference>
<evidence type="ECO:0000256" key="1">
    <source>
        <dbReference type="SAM" id="MobiDB-lite"/>
    </source>
</evidence>
<name>A0A1X2HM78_SYNRA</name>
<reference evidence="2 3" key="1">
    <citation type="submission" date="2016-07" db="EMBL/GenBank/DDBJ databases">
        <title>Pervasive Adenine N6-methylation of Active Genes in Fungi.</title>
        <authorList>
            <consortium name="DOE Joint Genome Institute"/>
            <person name="Mondo S.J."/>
            <person name="Dannebaum R.O."/>
            <person name="Kuo R.C."/>
            <person name="Labutti K."/>
            <person name="Haridas S."/>
            <person name="Kuo A."/>
            <person name="Salamov A."/>
            <person name="Ahrendt S.R."/>
            <person name="Lipzen A."/>
            <person name="Sullivan W."/>
            <person name="Andreopoulos W.B."/>
            <person name="Clum A."/>
            <person name="Lindquist E."/>
            <person name="Daum C."/>
            <person name="Ramamoorthy G.K."/>
            <person name="Gryganskyi A."/>
            <person name="Culley D."/>
            <person name="Magnuson J.K."/>
            <person name="James T.Y."/>
            <person name="O'Malley M.A."/>
            <person name="Stajich J.E."/>
            <person name="Spatafora J.W."/>
            <person name="Visel A."/>
            <person name="Grigoriev I.V."/>
        </authorList>
    </citation>
    <scope>NUCLEOTIDE SEQUENCE [LARGE SCALE GENOMIC DNA]</scope>
    <source>
        <strain evidence="2 3">NRRL 2496</strain>
    </source>
</reference>
<dbReference type="Gene3D" id="3.40.50.300">
    <property type="entry name" value="P-loop containing nucleotide triphosphate hydrolases"/>
    <property type="match status" value="1"/>
</dbReference>
<organism evidence="2 3">
    <name type="scientific">Syncephalastrum racemosum</name>
    <name type="common">Filamentous fungus</name>
    <dbReference type="NCBI Taxonomy" id="13706"/>
    <lineage>
        <taxon>Eukaryota</taxon>
        <taxon>Fungi</taxon>
        <taxon>Fungi incertae sedis</taxon>
        <taxon>Mucoromycota</taxon>
        <taxon>Mucoromycotina</taxon>
        <taxon>Mucoromycetes</taxon>
        <taxon>Mucorales</taxon>
        <taxon>Syncephalastraceae</taxon>
        <taxon>Syncephalastrum</taxon>
    </lineage>
</organism>
<comment type="caution">
    <text evidence="2">The sequence shown here is derived from an EMBL/GenBank/DDBJ whole genome shotgun (WGS) entry which is preliminary data.</text>
</comment>
<dbReference type="GO" id="GO:0030686">
    <property type="term" value="C:90S preribosome"/>
    <property type="evidence" value="ECO:0007669"/>
    <property type="project" value="TreeGrafter"/>
</dbReference>
<dbReference type="InterPro" id="IPR027417">
    <property type="entry name" value="P-loop_NTPase"/>
</dbReference>
<evidence type="ECO:0000313" key="2">
    <source>
        <dbReference type="EMBL" id="ORZ00494.1"/>
    </source>
</evidence>
<gene>
    <name evidence="2" type="ORF">BCR43DRAFT_468622</name>
</gene>
<dbReference type="AlphaFoldDB" id="A0A1X2HM78"/>
<dbReference type="InterPro" id="IPR032704">
    <property type="entry name" value="Cms1"/>
</dbReference>
<dbReference type="PANTHER" id="PTHR24030:SF0">
    <property type="entry name" value="PROTEIN CMSS1"/>
    <property type="match status" value="1"/>
</dbReference>
<keyword evidence="3" id="KW-1185">Reference proteome</keyword>